<evidence type="ECO:0000313" key="2">
    <source>
        <dbReference type="EMBL" id="MCS7475956.1"/>
    </source>
</evidence>
<sequence>MEVVLVALPGVVVVALVARWGQRRCAERARLARIRRRIGEWLTPEWAGDLGDGSGSDEEGRGEEGRQGRSA</sequence>
<evidence type="ECO:0000256" key="1">
    <source>
        <dbReference type="SAM" id="MobiDB-lite"/>
    </source>
</evidence>
<accession>A0A9X2VG21</accession>
<feature type="compositionally biased region" description="Basic and acidic residues" evidence="1">
    <location>
        <begin position="58"/>
        <end position="71"/>
    </location>
</feature>
<comment type="caution">
    <text evidence="2">The sequence shown here is derived from an EMBL/GenBank/DDBJ whole genome shotgun (WGS) entry which is preliminary data.</text>
</comment>
<organism evidence="2 3">
    <name type="scientific">Umezawaea endophytica</name>
    <dbReference type="NCBI Taxonomy" id="1654476"/>
    <lineage>
        <taxon>Bacteria</taxon>
        <taxon>Bacillati</taxon>
        <taxon>Actinomycetota</taxon>
        <taxon>Actinomycetes</taxon>
        <taxon>Pseudonocardiales</taxon>
        <taxon>Pseudonocardiaceae</taxon>
        <taxon>Umezawaea</taxon>
    </lineage>
</organism>
<protein>
    <submittedName>
        <fullName evidence="2">Uncharacterized protein</fullName>
    </submittedName>
</protein>
<dbReference type="Proteomes" id="UP001141259">
    <property type="component" value="Unassembled WGS sequence"/>
</dbReference>
<gene>
    <name evidence="2" type="ORF">NZH93_03745</name>
</gene>
<dbReference type="EMBL" id="JANYMP010000002">
    <property type="protein sequence ID" value="MCS7475956.1"/>
    <property type="molecule type" value="Genomic_DNA"/>
</dbReference>
<feature type="region of interest" description="Disordered" evidence="1">
    <location>
        <begin position="45"/>
        <end position="71"/>
    </location>
</feature>
<dbReference type="RefSeq" id="WP_259621479.1">
    <property type="nucleotide sequence ID" value="NZ_JANYMP010000002.1"/>
</dbReference>
<keyword evidence="3" id="KW-1185">Reference proteome</keyword>
<evidence type="ECO:0000313" key="3">
    <source>
        <dbReference type="Proteomes" id="UP001141259"/>
    </source>
</evidence>
<name>A0A9X2VG21_9PSEU</name>
<proteinExistence type="predicted"/>
<reference evidence="2" key="1">
    <citation type="submission" date="2022-08" db="EMBL/GenBank/DDBJ databases">
        <authorList>
            <person name="Tistechok S."/>
            <person name="Samborskyy M."/>
            <person name="Roman I."/>
        </authorList>
    </citation>
    <scope>NUCLEOTIDE SEQUENCE</scope>
    <source>
        <strain evidence="2">DSM 103496</strain>
    </source>
</reference>
<dbReference type="AlphaFoldDB" id="A0A9X2VG21"/>